<evidence type="ECO:0000313" key="4">
    <source>
        <dbReference type="Proteomes" id="UP000219042"/>
    </source>
</evidence>
<dbReference type="CDD" id="cd06193">
    <property type="entry name" value="siderophore_interacting"/>
    <property type="match status" value="1"/>
</dbReference>
<dbReference type="OrthoDB" id="9814826at2"/>
<proteinExistence type="inferred from homology"/>
<dbReference type="InterPro" id="IPR017927">
    <property type="entry name" value="FAD-bd_FR_type"/>
</dbReference>
<keyword evidence="4" id="KW-1185">Reference proteome</keyword>
<reference evidence="4" key="1">
    <citation type="submission" date="2016-09" db="EMBL/GenBank/DDBJ databases">
        <authorList>
            <person name="Varghese N."/>
            <person name="Submissions S."/>
        </authorList>
    </citation>
    <scope>NUCLEOTIDE SEQUENCE [LARGE SCALE GENOMIC DNA]</scope>
    <source>
        <strain evidence="4">ANC 4466</strain>
    </source>
</reference>
<evidence type="ECO:0000256" key="1">
    <source>
        <dbReference type="ARBA" id="ARBA00035644"/>
    </source>
</evidence>
<dbReference type="RefSeq" id="WP_097080131.1">
    <property type="nucleotide sequence ID" value="NZ_BAABHT010000004.1"/>
</dbReference>
<dbReference type="Pfam" id="PF08021">
    <property type="entry name" value="FAD_binding_9"/>
    <property type="match status" value="1"/>
</dbReference>
<dbReference type="GO" id="GO:0016491">
    <property type="term" value="F:oxidoreductase activity"/>
    <property type="evidence" value="ECO:0007669"/>
    <property type="project" value="InterPro"/>
</dbReference>
<dbReference type="Pfam" id="PF04954">
    <property type="entry name" value="SIP"/>
    <property type="match status" value="1"/>
</dbReference>
<dbReference type="Gene3D" id="2.40.30.10">
    <property type="entry name" value="Translation factors"/>
    <property type="match status" value="1"/>
</dbReference>
<dbReference type="PROSITE" id="PS51384">
    <property type="entry name" value="FAD_FR"/>
    <property type="match status" value="1"/>
</dbReference>
<protein>
    <submittedName>
        <fullName evidence="3">NADPH-dependent ferric siderophore reductase, contains FAD-binding and SIP domains</fullName>
    </submittedName>
</protein>
<dbReference type="InterPro" id="IPR039261">
    <property type="entry name" value="FNR_nucleotide-bd"/>
</dbReference>
<dbReference type="Proteomes" id="UP000219042">
    <property type="component" value="Unassembled WGS sequence"/>
</dbReference>
<gene>
    <name evidence="3" type="ORF">SAMN05421731_11134</name>
</gene>
<name>A0A240EEJ7_9GAMM</name>
<dbReference type="SUPFAM" id="SSF63380">
    <property type="entry name" value="Riboflavin synthase domain-like"/>
    <property type="match status" value="1"/>
</dbReference>
<dbReference type="PANTHER" id="PTHR30157">
    <property type="entry name" value="FERRIC REDUCTASE, NADPH-DEPENDENT"/>
    <property type="match status" value="1"/>
</dbReference>
<evidence type="ECO:0000313" key="3">
    <source>
        <dbReference type="EMBL" id="SNX46385.1"/>
    </source>
</evidence>
<sequence length="269" mass="30975">MNPPSNTRARLIQVQSSIQISPNMQRIFFSSTDFTDFPTDQGGAHIKLFFPQKDQTIPLLPFRDEHGKIVWPQGQRPITRTYTIRDFVPKNQLLVVDFVRHQDFGIAANWAVHAKPGDFLGLAGPGGPNRYNAQANYFIFIGDLSALPMIAASLKQLSATAKGQVWIDIEHQEDQQPLETPSGFEIFWLSTQQDIQTQIIDSLAKLDWQNQIISVSLAGENNKVVTLRKILRHQYQIDKHNLYAVPYWRHGYSEEHYHDERHRIMDEQE</sequence>
<dbReference type="InterPro" id="IPR013113">
    <property type="entry name" value="SIP_FAD-bd"/>
</dbReference>
<evidence type="ECO:0000259" key="2">
    <source>
        <dbReference type="PROSITE" id="PS51384"/>
    </source>
</evidence>
<comment type="similarity">
    <text evidence="1">Belongs to the SIP oxidoreductase family.</text>
</comment>
<dbReference type="Gene3D" id="3.40.50.80">
    <property type="entry name" value="Nucleotide-binding domain of ferredoxin-NADP reductase (FNR) module"/>
    <property type="match status" value="1"/>
</dbReference>
<dbReference type="InterPro" id="IPR007037">
    <property type="entry name" value="SIP_rossman_dom"/>
</dbReference>
<dbReference type="InterPro" id="IPR039374">
    <property type="entry name" value="SIP_fam"/>
</dbReference>
<feature type="domain" description="FAD-binding FR-type" evidence="2">
    <location>
        <begin position="7"/>
        <end position="132"/>
    </location>
</feature>
<dbReference type="EMBL" id="OANT01000011">
    <property type="protein sequence ID" value="SNX46385.1"/>
    <property type="molecule type" value="Genomic_DNA"/>
</dbReference>
<organism evidence="3 4">
    <name type="scientific">Acinetobacter puyangensis</name>
    <dbReference type="NCBI Taxonomy" id="1096779"/>
    <lineage>
        <taxon>Bacteria</taxon>
        <taxon>Pseudomonadati</taxon>
        <taxon>Pseudomonadota</taxon>
        <taxon>Gammaproteobacteria</taxon>
        <taxon>Moraxellales</taxon>
        <taxon>Moraxellaceae</taxon>
        <taxon>Acinetobacter</taxon>
    </lineage>
</organism>
<accession>A0A240EEJ7</accession>
<dbReference type="InterPro" id="IPR017938">
    <property type="entry name" value="Riboflavin_synthase-like_b-brl"/>
</dbReference>
<dbReference type="PANTHER" id="PTHR30157:SF0">
    <property type="entry name" value="NADPH-DEPENDENT FERRIC-CHELATE REDUCTASE"/>
    <property type="match status" value="1"/>
</dbReference>
<dbReference type="AlphaFoldDB" id="A0A240EEJ7"/>